<feature type="transmembrane region" description="Helical" evidence="1">
    <location>
        <begin position="93"/>
        <end position="113"/>
    </location>
</feature>
<evidence type="ECO:0000313" key="3">
    <source>
        <dbReference type="Proteomes" id="UP000784700"/>
    </source>
</evidence>
<dbReference type="GeneID" id="92272642"/>
<organism evidence="2 3">
    <name type="scientific">Apilactobacillus micheneri</name>
    <dbReference type="NCBI Taxonomy" id="1899430"/>
    <lineage>
        <taxon>Bacteria</taxon>
        <taxon>Bacillati</taxon>
        <taxon>Bacillota</taxon>
        <taxon>Bacilli</taxon>
        <taxon>Lactobacillales</taxon>
        <taxon>Lactobacillaceae</taxon>
        <taxon>Apilactobacillus</taxon>
    </lineage>
</organism>
<dbReference type="EMBL" id="QUBG01000005">
    <property type="protein sequence ID" value="TPR43532.1"/>
    <property type="molecule type" value="Genomic_DNA"/>
</dbReference>
<sequence>MFKFNCINILSITLILLSVISLGIFIIINIPFLYYSSILMFHIDINSHKTINELMNNYYNIVTYLQSPFIDHLNASFLIDRRGIHHFYNVKQLVIFNNLFMFFSFPISLKVYYKYAIKKFISLWINFLKLTIYISIFMFVLIILDFNDIFIKFHQIFFNNNDWIFNIKQNPIILAFPDGYFFVCSLGLFSIFLFLCFFILSKGKKELQ</sequence>
<protein>
    <submittedName>
        <fullName evidence="2">TIGR01906 family membrane protein</fullName>
    </submittedName>
</protein>
<feature type="transmembrane region" description="Helical" evidence="1">
    <location>
        <begin position="120"/>
        <end position="144"/>
    </location>
</feature>
<dbReference type="RefSeq" id="WP_140924372.1">
    <property type="nucleotide sequence ID" value="NZ_QUBE01000004.1"/>
</dbReference>
<gene>
    <name evidence="2" type="ORF">DY130_05825</name>
</gene>
<dbReference type="InterPro" id="IPR010178">
    <property type="entry name" value="Lit"/>
</dbReference>
<dbReference type="Proteomes" id="UP000784700">
    <property type="component" value="Unassembled WGS sequence"/>
</dbReference>
<accession>A0A9Q8MU11</accession>
<dbReference type="AlphaFoldDB" id="A0A9Q8MU11"/>
<proteinExistence type="predicted"/>
<feature type="transmembrane region" description="Helical" evidence="1">
    <location>
        <begin position="12"/>
        <end position="34"/>
    </location>
</feature>
<keyword evidence="1" id="KW-0812">Transmembrane</keyword>
<comment type="caution">
    <text evidence="2">The sequence shown here is derived from an EMBL/GenBank/DDBJ whole genome shotgun (WGS) entry which is preliminary data.</text>
</comment>
<dbReference type="Pfam" id="PF07314">
    <property type="entry name" value="Lit"/>
    <property type="match status" value="1"/>
</dbReference>
<keyword evidence="1" id="KW-0472">Membrane</keyword>
<reference evidence="2" key="1">
    <citation type="submission" date="2018-08" db="EMBL/GenBank/DDBJ databases">
        <title>Comparative genomics of wild bee and flower associated Lactobacillus reveals potential adaptation to the bee host.</title>
        <authorList>
            <person name="Vuong H.Q."/>
            <person name="Mcfrederick Q.S."/>
        </authorList>
    </citation>
    <scope>NUCLEOTIDE SEQUENCE</scope>
    <source>
        <strain evidence="2">HV_63</strain>
    </source>
</reference>
<dbReference type="NCBIfam" id="TIGR01906">
    <property type="entry name" value="integ_TIGR01906"/>
    <property type="match status" value="1"/>
</dbReference>
<keyword evidence="1" id="KW-1133">Transmembrane helix</keyword>
<name>A0A9Q8MU11_9LACO</name>
<feature type="transmembrane region" description="Helical" evidence="1">
    <location>
        <begin position="180"/>
        <end position="200"/>
    </location>
</feature>
<evidence type="ECO:0000256" key="1">
    <source>
        <dbReference type="SAM" id="Phobius"/>
    </source>
</evidence>
<evidence type="ECO:0000313" key="2">
    <source>
        <dbReference type="EMBL" id="TPR43532.1"/>
    </source>
</evidence>